<dbReference type="EMBL" id="KV423946">
    <property type="protein sequence ID" value="KZT58877.1"/>
    <property type="molecule type" value="Genomic_DNA"/>
</dbReference>
<feature type="region of interest" description="Disordered" evidence="1">
    <location>
        <begin position="374"/>
        <end position="408"/>
    </location>
</feature>
<dbReference type="Gene3D" id="2.60.120.260">
    <property type="entry name" value="Galactose-binding domain-like"/>
    <property type="match status" value="1"/>
</dbReference>
<keyword evidence="2" id="KW-1133">Transmembrane helix</keyword>
<feature type="compositionally biased region" description="Low complexity" evidence="1">
    <location>
        <begin position="374"/>
        <end position="386"/>
    </location>
</feature>
<keyword evidence="2" id="KW-0472">Membrane</keyword>
<dbReference type="InParanoid" id="A0A165H560"/>
<evidence type="ECO:0000256" key="2">
    <source>
        <dbReference type="SAM" id="Phobius"/>
    </source>
</evidence>
<evidence type="ECO:0000313" key="4">
    <source>
        <dbReference type="Proteomes" id="UP000076842"/>
    </source>
</evidence>
<sequence length="444" mass="47176">MTTVTEYNITLGPESPVINFLPFRDSDPSQGWNASYTGNAIYAHGLGSGTPYRRTQKDGAQLELDFDGTGVYFCYSTEQGASMSLTIDGQPVGSAVSSDDTFCSATGADTLAFASGLSYGSHQAVLDVAIPQSSSSLLFYKGIVTIGAGVDGSQIDANAPTYVDDRDSGWTYGPLPQFWTVHTTSSVGDSSHTRTGTCTYASAVSASYTFTGAGAVFLIGGVANESFGYTISLDGTSASYNATNFWTSTQQLLFFQGGLNPAVEHTLIATDYNPNQPTPPQPRACFNIDALGLVQTTAPSVSSGSALGSGHAGLTEGVVAGVVVLLIPPGLGYWWYRRRRSKHANKRGATPFVLPSTMLDVEERREKAFMPAMTTTTTTSNTSPSPEEARPSLPPTHDSQGRRMTRTELYQLPIVELVDELNGRLESRPTDSASEAPPMYAPHA</sequence>
<name>A0A165H560_9BASI</name>
<organism evidence="3 4">
    <name type="scientific">Calocera cornea HHB12733</name>
    <dbReference type="NCBI Taxonomy" id="1353952"/>
    <lineage>
        <taxon>Eukaryota</taxon>
        <taxon>Fungi</taxon>
        <taxon>Dikarya</taxon>
        <taxon>Basidiomycota</taxon>
        <taxon>Agaricomycotina</taxon>
        <taxon>Dacrymycetes</taxon>
        <taxon>Dacrymycetales</taxon>
        <taxon>Dacrymycetaceae</taxon>
        <taxon>Calocera</taxon>
    </lineage>
</organism>
<keyword evidence="2" id="KW-0812">Transmembrane</keyword>
<protein>
    <submittedName>
        <fullName evidence="3">Uncharacterized protein</fullName>
    </submittedName>
</protein>
<dbReference type="AlphaFoldDB" id="A0A165H560"/>
<dbReference type="Proteomes" id="UP000076842">
    <property type="component" value="Unassembled WGS sequence"/>
</dbReference>
<dbReference type="Gene3D" id="1.20.5.510">
    <property type="entry name" value="Single helix bin"/>
    <property type="match status" value="1"/>
</dbReference>
<dbReference type="OrthoDB" id="2576334at2759"/>
<feature type="region of interest" description="Disordered" evidence="1">
    <location>
        <begin position="422"/>
        <end position="444"/>
    </location>
</feature>
<evidence type="ECO:0000256" key="1">
    <source>
        <dbReference type="SAM" id="MobiDB-lite"/>
    </source>
</evidence>
<accession>A0A165H560</accession>
<dbReference type="STRING" id="1353952.A0A165H560"/>
<gene>
    <name evidence="3" type="ORF">CALCODRAFT_494340</name>
</gene>
<evidence type="ECO:0000313" key="3">
    <source>
        <dbReference type="EMBL" id="KZT58877.1"/>
    </source>
</evidence>
<feature type="transmembrane region" description="Helical" evidence="2">
    <location>
        <begin position="317"/>
        <end position="336"/>
    </location>
</feature>
<proteinExistence type="predicted"/>
<reference evidence="3 4" key="1">
    <citation type="journal article" date="2016" name="Mol. Biol. Evol.">
        <title>Comparative Genomics of Early-Diverging Mushroom-Forming Fungi Provides Insights into the Origins of Lignocellulose Decay Capabilities.</title>
        <authorList>
            <person name="Nagy L.G."/>
            <person name="Riley R."/>
            <person name="Tritt A."/>
            <person name="Adam C."/>
            <person name="Daum C."/>
            <person name="Floudas D."/>
            <person name="Sun H."/>
            <person name="Yadav J.S."/>
            <person name="Pangilinan J."/>
            <person name="Larsson K.H."/>
            <person name="Matsuura K."/>
            <person name="Barry K."/>
            <person name="Labutti K."/>
            <person name="Kuo R."/>
            <person name="Ohm R.A."/>
            <person name="Bhattacharya S.S."/>
            <person name="Shirouzu T."/>
            <person name="Yoshinaga Y."/>
            <person name="Martin F.M."/>
            <person name="Grigoriev I.V."/>
            <person name="Hibbett D.S."/>
        </authorList>
    </citation>
    <scope>NUCLEOTIDE SEQUENCE [LARGE SCALE GENOMIC DNA]</scope>
    <source>
        <strain evidence="3 4">HHB12733</strain>
    </source>
</reference>
<keyword evidence="4" id="KW-1185">Reference proteome</keyword>